<keyword evidence="3" id="KW-1185">Reference proteome</keyword>
<dbReference type="Pfam" id="PF00583">
    <property type="entry name" value="Acetyltransf_1"/>
    <property type="match status" value="1"/>
</dbReference>
<feature type="domain" description="N-acetyltransferase" evidence="1">
    <location>
        <begin position="1"/>
        <end position="167"/>
    </location>
</feature>
<dbReference type="SUPFAM" id="SSF55729">
    <property type="entry name" value="Acyl-CoA N-acyltransferases (Nat)"/>
    <property type="match status" value="1"/>
</dbReference>
<dbReference type="InterPro" id="IPR016181">
    <property type="entry name" value="Acyl_CoA_acyltransferase"/>
</dbReference>
<protein>
    <recommendedName>
        <fullName evidence="1">N-acetyltransferase domain-containing protein</fullName>
    </recommendedName>
</protein>
<dbReference type="EMBL" id="JADCSA010000001">
    <property type="protein sequence ID" value="MBE7323085.1"/>
    <property type="molecule type" value="Genomic_DNA"/>
</dbReference>
<proteinExistence type="predicted"/>
<sequence length="215" mass="23082">MTWRELTLDDTPAVEALRADVLATLGHPDEYVREQQESRFVEGHLGEVGRSFGMEVDGELAAYCALTTDLLTSGEAAEFAACDPGPHDVVLAAAMVAPRHRGRSLHRSAIDVRLEAAAALGAQRALVQVSPFNSRSLASLFAASFRCVGAVTYSDDRSRLLLTRTIGDAPSRTLMEDVSLVDLNDFDQVRSELSAGRQGHGVIRSAPFGLMVVSA</sequence>
<reference evidence="2 3" key="1">
    <citation type="submission" date="2020-10" db="EMBL/GenBank/DDBJ databases">
        <title>Nocardioides sp. isolated from sludge.</title>
        <authorList>
            <person name="Zhang X."/>
        </authorList>
    </citation>
    <scope>NUCLEOTIDE SEQUENCE [LARGE SCALE GENOMIC DNA]</scope>
    <source>
        <strain evidence="2 3">Y6</strain>
    </source>
</reference>
<dbReference type="Gene3D" id="3.40.630.30">
    <property type="match status" value="1"/>
</dbReference>
<dbReference type="RefSeq" id="WP_227486647.1">
    <property type="nucleotide sequence ID" value="NZ_JADCSA010000001.1"/>
</dbReference>
<accession>A0ABR9RPJ5</accession>
<gene>
    <name evidence="2" type="ORF">IEQ44_00280</name>
</gene>
<dbReference type="PROSITE" id="PS51186">
    <property type="entry name" value="GNAT"/>
    <property type="match status" value="1"/>
</dbReference>
<evidence type="ECO:0000259" key="1">
    <source>
        <dbReference type="PROSITE" id="PS51186"/>
    </source>
</evidence>
<comment type="caution">
    <text evidence="2">The sequence shown here is derived from an EMBL/GenBank/DDBJ whole genome shotgun (WGS) entry which is preliminary data.</text>
</comment>
<organism evidence="2 3">
    <name type="scientific">Nocardioides malaquae</name>
    <dbReference type="NCBI Taxonomy" id="2773426"/>
    <lineage>
        <taxon>Bacteria</taxon>
        <taxon>Bacillati</taxon>
        <taxon>Actinomycetota</taxon>
        <taxon>Actinomycetes</taxon>
        <taxon>Propionibacteriales</taxon>
        <taxon>Nocardioidaceae</taxon>
        <taxon>Nocardioides</taxon>
    </lineage>
</organism>
<name>A0ABR9RPJ5_9ACTN</name>
<evidence type="ECO:0000313" key="3">
    <source>
        <dbReference type="Proteomes" id="UP000756387"/>
    </source>
</evidence>
<evidence type="ECO:0000313" key="2">
    <source>
        <dbReference type="EMBL" id="MBE7323085.1"/>
    </source>
</evidence>
<dbReference type="InterPro" id="IPR000182">
    <property type="entry name" value="GNAT_dom"/>
</dbReference>
<dbReference type="Proteomes" id="UP000756387">
    <property type="component" value="Unassembled WGS sequence"/>
</dbReference>